<dbReference type="EMBL" id="JBHZOL010000021">
    <property type="protein sequence ID" value="MFE4105188.1"/>
    <property type="molecule type" value="Genomic_DNA"/>
</dbReference>
<keyword evidence="3" id="KW-1185">Reference proteome</keyword>
<comment type="caution">
    <text evidence="2">The sequence shown here is derived from an EMBL/GenBank/DDBJ whole genome shotgun (WGS) entry which is preliminary data.</text>
</comment>
<dbReference type="RefSeq" id="WP_377961321.1">
    <property type="nucleotide sequence ID" value="NZ_JBHZOL010000021.1"/>
</dbReference>
<reference evidence="2 3" key="1">
    <citation type="submission" date="2024-10" db="EMBL/GenBank/DDBJ databases">
        <authorList>
            <person name="Ratan Roy A."/>
            <person name="Morales Sandoval P.H."/>
            <person name="De Los Santos Villalobos S."/>
            <person name="Chakraborty S."/>
            <person name="Mukherjee J."/>
        </authorList>
    </citation>
    <scope>NUCLEOTIDE SEQUENCE [LARGE SCALE GENOMIC DNA]</scope>
    <source>
        <strain evidence="2 3">S1</strain>
    </source>
</reference>
<name>A0ABW6IAK7_9CYAN</name>
<accession>A0ABW6IAK7</accession>
<keyword evidence="1" id="KW-1133">Transmembrane helix</keyword>
<keyword evidence="1" id="KW-0812">Transmembrane</keyword>
<evidence type="ECO:0000313" key="2">
    <source>
        <dbReference type="EMBL" id="MFE4105188.1"/>
    </source>
</evidence>
<feature type="transmembrane region" description="Helical" evidence="1">
    <location>
        <begin position="85"/>
        <end position="110"/>
    </location>
</feature>
<evidence type="ECO:0000256" key="1">
    <source>
        <dbReference type="SAM" id="Phobius"/>
    </source>
</evidence>
<gene>
    <name evidence="2" type="ORF">ACFVKH_02790</name>
</gene>
<evidence type="ECO:0000313" key="3">
    <source>
        <dbReference type="Proteomes" id="UP001600165"/>
    </source>
</evidence>
<proteinExistence type="predicted"/>
<keyword evidence="1" id="KW-0472">Membrane</keyword>
<protein>
    <submittedName>
        <fullName evidence="2">Uncharacterized protein</fullName>
    </submittedName>
</protein>
<organism evidence="2 3">
    <name type="scientific">Almyronema epifaneia S1</name>
    <dbReference type="NCBI Taxonomy" id="2991925"/>
    <lineage>
        <taxon>Bacteria</taxon>
        <taxon>Bacillati</taxon>
        <taxon>Cyanobacteriota</taxon>
        <taxon>Cyanophyceae</taxon>
        <taxon>Nodosilineales</taxon>
        <taxon>Nodosilineaceae</taxon>
        <taxon>Almyronema</taxon>
        <taxon>Almyronema epifaneia</taxon>
    </lineage>
</organism>
<sequence length="161" mass="18154">MGLVDQKSAVFKQFIERLPPHIVASFSEAQLNAMQKALEPRAWRQHPVDLRLSVPLLWKRFYVVLVAGPERRTPDRRASDRSAQALWTSGNLIVMFLVSLAGVLMLSGLLHISSISLSPLLEQQEAAPVGIPFKADKTSCEESGRTWRENQCIDYEHDPTF</sequence>
<dbReference type="Proteomes" id="UP001600165">
    <property type="component" value="Unassembled WGS sequence"/>
</dbReference>